<comment type="caution">
    <text evidence="8">The sequence shown here is derived from an EMBL/GenBank/DDBJ whole genome shotgun (WGS) entry which is preliminary data.</text>
</comment>
<dbReference type="InterPro" id="IPR049886">
    <property type="entry name" value="CFI_box_CTERM_dom"/>
</dbReference>
<dbReference type="PANTHER" id="PTHR43399">
    <property type="entry name" value="SUBTILISIN-RELATED"/>
    <property type="match status" value="1"/>
</dbReference>
<dbReference type="PRINTS" id="PR00723">
    <property type="entry name" value="SUBTILISIN"/>
</dbReference>
<evidence type="ECO:0000256" key="5">
    <source>
        <dbReference type="PROSITE-ProRule" id="PRU01240"/>
    </source>
</evidence>
<dbReference type="InterPro" id="IPR015500">
    <property type="entry name" value="Peptidase_S8_subtilisin-rel"/>
</dbReference>
<dbReference type="NCBIfam" id="NF041770">
    <property type="entry name" value="CFI_box_CTERM"/>
    <property type="match status" value="1"/>
</dbReference>
<name>A0ABV7HJB2_9GAMM</name>
<dbReference type="InterPro" id="IPR022398">
    <property type="entry name" value="Peptidase_S8_His-AS"/>
</dbReference>
<evidence type="ECO:0000313" key="8">
    <source>
        <dbReference type="EMBL" id="MFC3152240.1"/>
    </source>
</evidence>
<organism evidence="8 9">
    <name type="scientific">Litoribrevibacter euphylliae</name>
    <dbReference type="NCBI Taxonomy" id="1834034"/>
    <lineage>
        <taxon>Bacteria</taxon>
        <taxon>Pseudomonadati</taxon>
        <taxon>Pseudomonadota</taxon>
        <taxon>Gammaproteobacteria</taxon>
        <taxon>Oceanospirillales</taxon>
        <taxon>Oceanospirillaceae</taxon>
        <taxon>Litoribrevibacter</taxon>
    </lineage>
</organism>
<evidence type="ECO:0000256" key="6">
    <source>
        <dbReference type="SAM" id="Phobius"/>
    </source>
</evidence>
<dbReference type="Gene3D" id="3.40.50.200">
    <property type="entry name" value="Peptidase S8/S53 domain"/>
    <property type="match status" value="1"/>
</dbReference>
<sequence>MQLKNTDFLFMILGFSKHLGIFRQANLHNQVPSRDCNVLLMLTMMLLFTSMNTNASSEPSIVALFNEDPTQVVIIVEDHRISPIQILKVKDHTHNTTNSTVSDQSAVWQGTLVAPKGVSVEKLLLAARQHPTIMSAERNYPAKLNLTPNDAVFTDSSANTSHHQQINSEEAWDIRTDCRSVVVAIVDTGADQDHPDLANNLWVNPNEIAGNGIDDDNNGYIDDINGACVRTDCAAGEIEDNFGHGSHVAGLLAAEGNNQIGVTGVCWDAKLMIIKSLGDTGSGSTSDVAAGINYAVNNGADIINTSLTISNYSSALESATEQAEQNGILMIAAAGNFESDNDQTPVYPANFRTSHDNLMSIANVDLTDSLYRKSNYGLSTVDVGAPGVNLFSTWKDAQYASSTGTSMAAPIVSGIAALLMSEGTNQNDLETKARLLSSARLAEALEWQVITPGVVNAYDALSAINSTPLTLFRAQPNSGSYQLHGYDLSNVDLVRYTEVLTGGQASTDITSFEAQDASHIQLSLPATSKSGLFTLFRGSEQSNQIFIKRTIAAPTDVSFERSGESITLSWNTPQNADVISIERGVPGQVFQEIATVAAPNSVYQDSIGTEQRYYYRLRGSYDYIDPSTNAEATEYSTYSSTLITSPDDDSSFWLTEGLPNIGVNSVVSLQLTATSSGVYSLADGSLPTGLSLSSSGLLSGTASAQGNYDFVINFQPSGSNQIDSRTFSMTVTSASAGSMQLTDQQSLTLTVSSSSGTLSAIQALDKSNFETLDNVSVQLVQQILISNLPITAAETSEITISLANGSDGQLDDIYIADTNNQWQNSAQTSNTQVSSSTASVLIEDGSEFDLDNQVNGEIVARIASTSTNNSTESSSSSDSRCFIASAVYSSEHQDLQTLRYFRDHVLTVLPGGDHLISAYYHYSPQLVAWMKHHPRTLETTRSLLELTAMAIRNPLTLLSVLFAALLGVILALKVRKLKFSL</sequence>
<evidence type="ECO:0000256" key="4">
    <source>
        <dbReference type="ARBA" id="ARBA00022825"/>
    </source>
</evidence>
<dbReference type="PROSITE" id="PS00138">
    <property type="entry name" value="SUBTILASE_SER"/>
    <property type="match status" value="1"/>
</dbReference>
<accession>A0ABV7HJB2</accession>
<dbReference type="CDD" id="cd07473">
    <property type="entry name" value="Peptidases_S8_Subtilisin_like"/>
    <property type="match status" value="1"/>
</dbReference>
<dbReference type="Pfam" id="PF00082">
    <property type="entry name" value="Peptidase_S8"/>
    <property type="match status" value="1"/>
</dbReference>
<dbReference type="Gene3D" id="2.60.40.10">
    <property type="entry name" value="Immunoglobulins"/>
    <property type="match status" value="2"/>
</dbReference>
<feature type="active site" description="Charge relay system" evidence="5">
    <location>
        <position position="406"/>
    </location>
</feature>
<dbReference type="PROSITE" id="PS00137">
    <property type="entry name" value="SUBTILASE_HIS"/>
    <property type="match status" value="1"/>
</dbReference>
<keyword evidence="6" id="KW-0472">Membrane</keyword>
<evidence type="ECO:0000259" key="7">
    <source>
        <dbReference type="Pfam" id="PF00082"/>
    </source>
</evidence>
<keyword evidence="6" id="KW-1133">Transmembrane helix</keyword>
<dbReference type="InterPro" id="IPR013783">
    <property type="entry name" value="Ig-like_fold"/>
</dbReference>
<keyword evidence="3 5" id="KW-0378">Hydrolase</keyword>
<reference evidence="9" key="1">
    <citation type="journal article" date="2019" name="Int. J. Syst. Evol. Microbiol.">
        <title>The Global Catalogue of Microorganisms (GCM) 10K type strain sequencing project: providing services to taxonomists for standard genome sequencing and annotation.</title>
        <authorList>
            <consortium name="The Broad Institute Genomics Platform"/>
            <consortium name="The Broad Institute Genome Sequencing Center for Infectious Disease"/>
            <person name="Wu L."/>
            <person name="Ma J."/>
        </authorList>
    </citation>
    <scope>NUCLEOTIDE SEQUENCE [LARGE SCALE GENOMIC DNA]</scope>
    <source>
        <strain evidence="9">KCTC 52438</strain>
    </source>
</reference>
<gene>
    <name evidence="8" type="ORF">ACFOEK_14490</name>
</gene>
<feature type="active site" description="Charge relay system" evidence="5">
    <location>
        <position position="187"/>
    </location>
</feature>
<keyword evidence="4 5" id="KW-0720">Serine protease</keyword>
<keyword evidence="6" id="KW-0812">Transmembrane</keyword>
<dbReference type="Proteomes" id="UP001595476">
    <property type="component" value="Unassembled WGS sequence"/>
</dbReference>
<keyword evidence="2 5" id="KW-0645">Protease</keyword>
<dbReference type="SUPFAM" id="SSF52743">
    <property type="entry name" value="Subtilisin-like"/>
    <property type="match status" value="1"/>
</dbReference>
<protein>
    <submittedName>
        <fullName evidence="8">S8 family serine peptidase</fullName>
    </submittedName>
</protein>
<dbReference type="InterPro" id="IPR051048">
    <property type="entry name" value="Peptidase_S8/S53_subtilisin"/>
</dbReference>
<proteinExistence type="inferred from homology"/>
<evidence type="ECO:0000313" key="9">
    <source>
        <dbReference type="Proteomes" id="UP001595476"/>
    </source>
</evidence>
<feature type="active site" description="Charge relay system" evidence="5">
    <location>
        <position position="244"/>
    </location>
</feature>
<dbReference type="InterPro" id="IPR036852">
    <property type="entry name" value="Peptidase_S8/S53_dom_sf"/>
</dbReference>
<dbReference type="PANTHER" id="PTHR43399:SF4">
    <property type="entry name" value="CELL WALL-ASSOCIATED PROTEASE"/>
    <property type="match status" value="1"/>
</dbReference>
<dbReference type="InterPro" id="IPR034204">
    <property type="entry name" value="PfSUB1-like_cat_dom"/>
</dbReference>
<feature type="transmembrane region" description="Helical" evidence="6">
    <location>
        <begin position="955"/>
        <end position="972"/>
    </location>
</feature>
<dbReference type="EMBL" id="JBHRSZ010000006">
    <property type="protein sequence ID" value="MFC3152240.1"/>
    <property type="molecule type" value="Genomic_DNA"/>
</dbReference>
<dbReference type="PROSITE" id="PS51892">
    <property type="entry name" value="SUBTILASE"/>
    <property type="match status" value="1"/>
</dbReference>
<keyword evidence="9" id="KW-1185">Reference proteome</keyword>
<dbReference type="InterPro" id="IPR000209">
    <property type="entry name" value="Peptidase_S8/S53_dom"/>
</dbReference>
<dbReference type="InterPro" id="IPR023828">
    <property type="entry name" value="Peptidase_S8_Ser-AS"/>
</dbReference>
<evidence type="ECO:0000256" key="1">
    <source>
        <dbReference type="ARBA" id="ARBA00011073"/>
    </source>
</evidence>
<feature type="domain" description="Peptidase S8/S53" evidence="7">
    <location>
        <begin position="180"/>
        <end position="439"/>
    </location>
</feature>
<evidence type="ECO:0000256" key="2">
    <source>
        <dbReference type="ARBA" id="ARBA00022670"/>
    </source>
</evidence>
<dbReference type="RefSeq" id="WP_386722165.1">
    <property type="nucleotide sequence ID" value="NZ_JBHRSZ010000006.1"/>
</dbReference>
<comment type="similarity">
    <text evidence="1 5">Belongs to the peptidase S8 family.</text>
</comment>
<evidence type="ECO:0000256" key="3">
    <source>
        <dbReference type="ARBA" id="ARBA00022801"/>
    </source>
</evidence>